<organism evidence="1 2">
    <name type="scientific">Streptomyces curacoi</name>
    <dbReference type="NCBI Taxonomy" id="146536"/>
    <lineage>
        <taxon>Bacteria</taxon>
        <taxon>Bacillati</taxon>
        <taxon>Actinomycetota</taxon>
        <taxon>Actinomycetes</taxon>
        <taxon>Kitasatosporales</taxon>
        <taxon>Streptomycetaceae</taxon>
        <taxon>Streptomyces</taxon>
    </lineage>
</organism>
<accession>A0A117P3I0</accession>
<protein>
    <submittedName>
        <fullName evidence="1">Uncharacterized protein</fullName>
    </submittedName>
</protein>
<dbReference type="OrthoDB" id="4252841at2"/>
<comment type="caution">
    <text evidence="1">The sequence shown here is derived from an EMBL/GenBank/DDBJ whole genome shotgun (WGS) entry which is preliminary data.</text>
</comment>
<reference evidence="1 2" key="1">
    <citation type="submission" date="2015-10" db="EMBL/GenBank/DDBJ databases">
        <title>Draft genome sequence of Streptomyces curacoi DSM 40107, type strain for the species Streptomyces curacoi.</title>
        <authorList>
            <person name="Ruckert C."/>
            <person name="Winkler A."/>
            <person name="Kalinowski J."/>
            <person name="Kampfer P."/>
            <person name="Glaeser S."/>
        </authorList>
    </citation>
    <scope>NUCLEOTIDE SEQUENCE [LARGE SCALE GENOMIC DNA]</scope>
    <source>
        <strain evidence="1 2">DSM 40107</strain>
    </source>
</reference>
<gene>
    <name evidence="1" type="ORF">AQI70_24120</name>
</gene>
<sequence length="72" mass="7709">MATTARPEQNHSARLPSGIDAWLLDCAPATGCEVCAANWRQLVDCQQSGDIAQAVRHATEIRDHTSGVHATP</sequence>
<keyword evidence="2" id="KW-1185">Reference proteome</keyword>
<dbReference type="STRING" id="146536.AQI70_24120"/>
<dbReference type="Proteomes" id="UP000054024">
    <property type="component" value="Unassembled WGS sequence"/>
</dbReference>
<evidence type="ECO:0000313" key="1">
    <source>
        <dbReference type="EMBL" id="KUM72383.1"/>
    </source>
</evidence>
<evidence type="ECO:0000313" key="2">
    <source>
        <dbReference type="Proteomes" id="UP000054024"/>
    </source>
</evidence>
<name>A0A117P3I0_9ACTN</name>
<dbReference type="AlphaFoldDB" id="A0A117P3I0"/>
<proteinExistence type="predicted"/>
<dbReference type="RefSeq" id="WP_062153505.1">
    <property type="nucleotide sequence ID" value="NZ_KQ947990.1"/>
</dbReference>
<dbReference type="EMBL" id="LMWJ01000017">
    <property type="protein sequence ID" value="KUM72383.1"/>
    <property type="molecule type" value="Genomic_DNA"/>
</dbReference>